<evidence type="ECO:0000313" key="10">
    <source>
        <dbReference type="EMBL" id="KAG0499232.1"/>
    </source>
</evidence>
<dbReference type="InterPro" id="IPR000719">
    <property type="entry name" value="Prot_kinase_dom"/>
</dbReference>
<evidence type="ECO:0000256" key="3">
    <source>
        <dbReference type="ARBA" id="ARBA00022741"/>
    </source>
</evidence>
<feature type="transmembrane region" description="Helical" evidence="8">
    <location>
        <begin position="527"/>
        <end position="551"/>
    </location>
</feature>
<dbReference type="AlphaFoldDB" id="A0A835S9B0"/>
<dbReference type="InterPro" id="IPR011009">
    <property type="entry name" value="Kinase-like_dom_sf"/>
</dbReference>
<keyword evidence="8" id="KW-0472">Membrane</keyword>
<dbReference type="Pfam" id="PF09353">
    <property type="entry name" value="DUF1995"/>
    <property type="match status" value="1"/>
</dbReference>
<dbReference type="PROSITE" id="PS50011">
    <property type="entry name" value="PROTEIN_KINASE_DOM"/>
    <property type="match status" value="1"/>
</dbReference>
<feature type="domain" description="Protein kinase" evidence="9">
    <location>
        <begin position="671"/>
        <end position="924"/>
    </location>
</feature>
<dbReference type="FunFam" id="1.10.510.10:FF:000223">
    <property type="entry name" value="probable receptor-like protein kinase At1g80640"/>
    <property type="match status" value="1"/>
</dbReference>
<sequence>MCPNIPAVFTVSTVGGVQHGNIIGCAHATKMVFFSPLLCLIRCLLAMRTLALGGVTVEYVAGEPLKGDDIRCSASVWSAWVGAGGAWGAGQAQVGQAEARRYTRIMQQLYCPRRRLVKEGVGCQEEGCRNPKGMKPLPVLSVFHFYNNFANTMTTKIFYLRFLLGFRSVGKALVSRDRWRGIATRLNNIPHSKEIRQYFYDDVLQSTRKAVEEKRTRLKVEINIPELNPEMDVYRIGTLMELVRTLALSFADDGKRVKVCVQGSMGEGALAGMPLQLAGSRRILEFMDWGEYGAKDTFIRIGSIGSKDVDEQDDIFILVAPQNAVGNCIIEDLQAMTDAAGQRPVILINPRLKDLPGSSGIMQAMGRDKRLEYASSFEDCYFFRLLYYAGTQYPIVGAMRMSYTQEYELYKRVDESFGKEKYVTIASFPVKPTLDEVNDAFEGKSRSKEKKASGLWKLRDSSGGGRKERQPRERKEKDGFFGFLLPTTLRSLQTTSMAFIAFEILLQSLPSDKKAMRRPPHLSPSIFVFHSSFLLFFLLPFHCTGGVHSLLSPSPAPLHSTPANPISASFLSAAPSPAVIQRQHFRKEWIIAVSLCSLVITITVLVIFFAWVCWRRSLLDLGPKDRNQAFASVGLPLDPIFTKLNSVNTMKRKTLVPMIEYSSLVSATDNFSQDNILGEGRMSSIYRSCFEGGVLAAVKKLDGSVPDYERMFDKELELLGRIKHPNIVSLLGYCTHGDSRFLVHELPQNGSLEEQLHGQSHGSALTWHLRMKIALDIARGLEYLHEHCSPSVIHRDLKSSNVILDSDFNAKISDFGLAVCVDNQTKLSKLTEKSDVYAFGVVLLELLLGRKPVEKMAPSQCQSLVTWAMPQLTNRSKLPCLVDPVIRDTMEPKHLYQVAAIAVLCVQPEPSYRPLITDVLHSLIPLVTTELGGTHGCRQNTS</sequence>
<dbReference type="OrthoDB" id="2019149at2759"/>
<evidence type="ECO:0000313" key="11">
    <source>
        <dbReference type="Proteomes" id="UP000636800"/>
    </source>
</evidence>
<keyword evidence="11" id="KW-1185">Reference proteome</keyword>
<organism evidence="10 11">
    <name type="scientific">Vanilla planifolia</name>
    <name type="common">Vanilla</name>
    <dbReference type="NCBI Taxonomy" id="51239"/>
    <lineage>
        <taxon>Eukaryota</taxon>
        <taxon>Viridiplantae</taxon>
        <taxon>Streptophyta</taxon>
        <taxon>Embryophyta</taxon>
        <taxon>Tracheophyta</taxon>
        <taxon>Spermatophyta</taxon>
        <taxon>Magnoliopsida</taxon>
        <taxon>Liliopsida</taxon>
        <taxon>Asparagales</taxon>
        <taxon>Orchidaceae</taxon>
        <taxon>Vanilloideae</taxon>
        <taxon>Vanilleae</taxon>
        <taxon>Vanilla</taxon>
    </lineage>
</organism>
<dbReference type="Gene3D" id="3.30.200.20">
    <property type="entry name" value="Phosphorylase Kinase, domain 1"/>
    <property type="match status" value="1"/>
</dbReference>
<dbReference type="GO" id="GO:0004674">
    <property type="term" value="F:protein serine/threonine kinase activity"/>
    <property type="evidence" value="ECO:0007669"/>
    <property type="project" value="UniProtKB-KW"/>
</dbReference>
<keyword evidence="8" id="KW-0812">Transmembrane</keyword>
<comment type="caution">
    <text evidence="10">The sequence shown here is derived from an EMBL/GenBank/DDBJ whole genome shotgun (WGS) entry which is preliminary data.</text>
</comment>
<evidence type="ECO:0000256" key="8">
    <source>
        <dbReference type="SAM" id="Phobius"/>
    </source>
</evidence>
<dbReference type="PANTHER" id="PTHR47989:SF27">
    <property type="entry name" value="PROTEIN KINASE DOMAIN-CONTAINING PROTEIN"/>
    <property type="match status" value="1"/>
</dbReference>
<feature type="binding site" evidence="6">
    <location>
        <position position="700"/>
    </location>
    <ligand>
        <name>ATP</name>
        <dbReference type="ChEBI" id="CHEBI:30616"/>
    </ligand>
</feature>
<dbReference type="InterPro" id="IPR017441">
    <property type="entry name" value="Protein_kinase_ATP_BS"/>
</dbReference>
<gene>
    <name evidence="10" type="ORF">HPP92_003923</name>
</gene>
<reference evidence="10 11" key="1">
    <citation type="journal article" date="2020" name="Nat. Food">
        <title>A phased Vanilla planifolia genome enables genetic improvement of flavour and production.</title>
        <authorList>
            <person name="Hasing T."/>
            <person name="Tang H."/>
            <person name="Brym M."/>
            <person name="Khazi F."/>
            <person name="Huang T."/>
            <person name="Chambers A.H."/>
        </authorList>
    </citation>
    <scope>NUCLEOTIDE SEQUENCE [LARGE SCALE GENOMIC DNA]</scope>
    <source>
        <tissue evidence="10">Leaf</tissue>
    </source>
</reference>
<dbReference type="SMART" id="SM00220">
    <property type="entry name" value="S_TKc"/>
    <property type="match status" value="1"/>
</dbReference>
<evidence type="ECO:0000256" key="2">
    <source>
        <dbReference type="ARBA" id="ARBA00022679"/>
    </source>
</evidence>
<dbReference type="InterPro" id="IPR018962">
    <property type="entry name" value="DUF1995"/>
</dbReference>
<accession>A0A835S9B0</accession>
<protein>
    <recommendedName>
        <fullName evidence="9">Protein kinase domain-containing protein</fullName>
    </recommendedName>
</protein>
<keyword evidence="3 6" id="KW-0547">Nucleotide-binding</keyword>
<dbReference type="EMBL" id="JADCNL010000001">
    <property type="protein sequence ID" value="KAG0499232.1"/>
    <property type="molecule type" value="Genomic_DNA"/>
</dbReference>
<feature type="transmembrane region" description="Helical" evidence="8">
    <location>
        <begin position="589"/>
        <end position="614"/>
    </location>
</feature>
<dbReference type="PROSITE" id="PS00107">
    <property type="entry name" value="PROTEIN_KINASE_ATP"/>
    <property type="match status" value="1"/>
</dbReference>
<dbReference type="Gene3D" id="1.10.510.10">
    <property type="entry name" value="Transferase(Phosphotransferase) domain 1"/>
    <property type="match status" value="1"/>
</dbReference>
<keyword evidence="4" id="KW-0418">Kinase</keyword>
<dbReference type="Proteomes" id="UP000636800">
    <property type="component" value="Chromosome 1"/>
</dbReference>
<proteinExistence type="predicted"/>
<keyword evidence="8" id="KW-1133">Transmembrane helix</keyword>
<dbReference type="Pfam" id="PF07714">
    <property type="entry name" value="PK_Tyr_Ser-Thr"/>
    <property type="match status" value="1"/>
</dbReference>
<dbReference type="GO" id="GO:0005524">
    <property type="term" value="F:ATP binding"/>
    <property type="evidence" value="ECO:0007669"/>
    <property type="project" value="UniProtKB-UniRule"/>
</dbReference>
<dbReference type="InterPro" id="IPR008271">
    <property type="entry name" value="Ser/Thr_kinase_AS"/>
</dbReference>
<evidence type="ECO:0000256" key="6">
    <source>
        <dbReference type="PROSITE-ProRule" id="PRU10141"/>
    </source>
</evidence>
<feature type="region of interest" description="Disordered" evidence="7">
    <location>
        <begin position="441"/>
        <end position="475"/>
    </location>
</feature>
<keyword evidence="5 6" id="KW-0067">ATP-binding</keyword>
<evidence type="ECO:0000259" key="9">
    <source>
        <dbReference type="PROSITE" id="PS50011"/>
    </source>
</evidence>
<evidence type="ECO:0000256" key="5">
    <source>
        <dbReference type="ARBA" id="ARBA00022840"/>
    </source>
</evidence>
<dbReference type="InterPro" id="IPR001245">
    <property type="entry name" value="Ser-Thr/Tyr_kinase_cat_dom"/>
</dbReference>
<evidence type="ECO:0000256" key="4">
    <source>
        <dbReference type="ARBA" id="ARBA00022777"/>
    </source>
</evidence>
<evidence type="ECO:0000256" key="7">
    <source>
        <dbReference type="SAM" id="MobiDB-lite"/>
    </source>
</evidence>
<keyword evidence="2" id="KW-0808">Transferase</keyword>
<dbReference type="PROSITE" id="PS00108">
    <property type="entry name" value="PROTEIN_KINASE_ST"/>
    <property type="match status" value="1"/>
</dbReference>
<evidence type="ECO:0000256" key="1">
    <source>
        <dbReference type="ARBA" id="ARBA00022527"/>
    </source>
</evidence>
<name>A0A835S9B0_VANPL</name>
<keyword evidence="1" id="KW-0723">Serine/threonine-protein kinase</keyword>
<dbReference type="PANTHER" id="PTHR47989">
    <property type="entry name" value="OS01G0750732 PROTEIN"/>
    <property type="match status" value="1"/>
</dbReference>
<dbReference type="SUPFAM" id="SSF56112">
    <property type="entry name" value="Protein kinase-like (PK-like)"/>
    <property type="match status" value="1"/>
</dbReference>